<gene>
    <name evidence="2" type="ORF">N7492_007782</name>
</gene>
<dbReference type="Proteomes" id="UP001146351">
    <property type="component" value="Unassembled WGS sequence"/>
</dbReference>
<feature type="compositionally biased region" description="Low complexity" evidence="1">
    <location>
        <begin position="365"/>
        <end position="375"/>
    </location>
</feature>
<sequence>MSGLNPFRARNTEGNTAVAASTPDSRGNAPFASSSAASIGPSSSVVPNGYPGKSALSLEIEDGSTSSDDQRTDPFNPDSSVSDNEDEDDDHIPGSSTTAVPHDDRPLDSSGSAPHPASAADGSTAIPSSIPSGMDRASSPTQDTPQSVTGSSSTSPEGTHSTSPSNRSNKERKPPPPPKSHHGKGISGTTTGADSFTTRSRSNHRLSQHGSSPETLASARKAVTPNASLAEPLTQDYFSVSSERRGMIDSTDSLQRSHSQHKRPPTPPLSRRHSQMRRSKSTQSKSSGHRLAPSDDSESNDSSQPSSPGASNRSIASVAQERKRISMPPPSSSDLRAVTSSTGTPPDTSNSPSPRFLQPGRRASSHGSILSGSPSGAPPPPPPRRARDPSTRSSETGSTSQANPPEAELLPQPSNAQDILADLSRLQKEVDDLRGHYENRKVSP</sequence>
<feature type="compositionally biased region" description="Polar residues" evidence="1">
    <location>
        <begin position="187"/>
        <end position="200"/>
    </location>
</feature>
<keyword evidence="3" id="KW-1185">Reference proteome</keyword>
<feature type="compositionally biased region" description="Polar residues" evidence="1">
    <location>
        <begin position="332"/>
        <end position="353"/>
    </location>
</feature>
<evidence type="ECO:0000313" key="2">
    <source>
        <dbReference type="EMBL" id="KAJ5162390.1"/>
    </source>
</evidence>
<evidence type="ECO:0000313" key="3">
    <source>
        <dbReference type="Proteomes" id="UP001146351"/>
    </source>
</evidence>
<dbReference type="OrthoDB" id="428854at2759"/>
<feature type="compositionally biased region" description="Basic residues" evidence="1">
    <location>
        <begin position="258"/>
        <end position="280"/>
    </location>
</feature>
<proteinExistence type="predicted"/>
<reference evidence="2" key="1">
    <citation type="submission" date="2022-11" db="EMBL/GenBank/DDBJ databases">
        <authorList>
            <person name="Petersen C."/>
        </authorList>
    </citation>
    <scope>NUCLEOTIDE SEQUENCE</scope>
    <source>
        <strain evidence="2">IBT 21917</strain>
    </source>
</reference>
<feature type="compositionally biased region" description="Low complexity" evidence="1">
    <location>
        <begin position="29"/>
        <end position="44"/>
    </location>
</feature>
<dbReference type="AlphaFoldDB" id="A0A9W9I4M9"/>
<reference evidence="2" key="2">
    <citation type="journal article" date="2023" name="IMA Fungus">
        <title>Comparative genomic study of the Penicillium genus elucidates a diverse pangenome and 15 lateral gene transfer events.</title>
        <authorList>
            <person name="Petersen C."/>
            <person name="Sorensen T."/>
            <person name="Nielsen M.R."/>
            <person name="Sondergaard T.E."/>
            <person name="Sorensen J.L."/>
            <person name="Fitzpatrick D.A."/>
            <person name="Frisvad J.C."/>
            <person name="Nielsen K.L."/>
        </authorList>
    </citation>
    <scope>NUCLEOTIDE SEQUENCE</scope>
    <source>
        <strain evidence="2">IBT 21917</strain>
    </source>
</reference>
<organism evidence="2 3">
    <name type="scientific">Penicillium capsulatum</name>
    <dbReference type="NCBI Taxonomy" id="69766"/>
    <lineage>
        <taxon>Eukaryota</taxon>
        <taxon>Fungi</taxon>
        <taxon>Dikarya</taxon>
        <taxon>Ascomycota</taxon>
        <taxon>Pezizomycotina</taxon>
        <taxon>Eurotiomycetes</taxon>
        <taxon>Eurotiomycetidae</taxon>
        <taxon>Eurotiales</taxon>
        <taxon>Aspergillaceae</taxon>
        <taxon>Penicillium</taxon>
    </lineage>
</organism>
<accession>A0A9W9I4M9</accession>
<feature type="compositionally biased region" description="Polar residues" evidence="1">
    <location>
        <begin position="138"/>
        <end position="167"/>
    </location>
</feature>
<name>A0A9W9I4M9_9EURO</name>
<feature type="compositionally biased region" description="Polar residues" evidence="1">
    <location>
        <begin position="12"/>
        <end position="25"/>
    </location>
</feature>
<feature type="region of interest" description="Disordered" evidence="1">
    <location>
        <begin position="1"/>
        <end position="417"/>
    </location>
</feature>
<dbReference type="EMBL" id="JAPQKO010000005">
    <property type="protein sequence ID" value="KAJ5162390.1"/>
    <property type="molecule type" value="Genomic_DNA"/>
</dbReference>
<feature type="compositionally biased region" description="Low complexity" evidence="1">
    <location>
        <begin position="300"/>
        <end position="314"/>
    </location>
</feature>
<comment type="caution">
    <text evidence="2">The sequence shown here is derived from an EMBL/GenBank/DDBJ whole genome shotgun (WGS) entry which is preliminary data.</text>
</comment>
<evidence type="ECO:0000256" key="1">
    <source>
        <dbReference type="SAM" id="MobiDB-lite"/>
    </source>
</evidence>
<feature type="compositionally biased region" description="Low complexity" evidence="1">
    <location>
        <begin position="108"/>
        <end position="123"/>
    </location>
</feature>
<protein>
    <submittedName>
        <fullName evidence="2">Uncharacterized protein</fullName>
    </submittedName>
</protein>